<keyword evidence="3" id="KW-1185">Reference proteome</keyword>
<evidence type="ECO:0000313" key="2">
    <source>
        <dbReference type="EMBL" id="CUX55289.1"/>
    </source>
</evidence>
<reference evidence="2 3" key="1">
    <citation type="submission" date="2016-01" db="EMBL/GenBank/DDBJ databases">
        <authorList>
            <person name="Regsiter A."/>
            <person name="william w."/>
        </authorList>
    </citation>
    <scope>NUCLEOTIDE SEQUENCE [LARGE SCALE GENOMIC DNA]</scope>
    <source>
        <strain evidence="2 3">CFBP 6927</strain>
    </source>
</reference>
<gene>
    <name evidence="2" type="ORF">AGR13a_Lc120147</name>
</gene>
<protein>
    <submittedName>
        <fullName evidence="2">Uncharacterized protein</fullName>
    </submittedName>
</protein>
<evidence type="ECO:0000313" key="3">
    <source>
        <dbReference type="Proteomes" id="UP000191812"/>
    </source>
</evidence>
<dbReference type="EMBL" id="FBWH01000038">
    <property type="protein sequence ID" value="CUX55289.1"/>
    <property type="molecule type" value="Genomic_DNA"/>
</dbReference>
<proteinExistence type="predicted"/>
<dbReference type="Proteomes" id="UP000191812">
    <property type="component" value="Unassembled WGS sequence"/>
</dbReference>
<organism evidence="2 3">
    <name type="scientific">Agrobacterium genomosp. 13 str. CFBP 6927</name>
    <dbReference type="NCBI Taxonomy" id="1183428"/>
    <lineage>
        <taxon>Bacteria</taxon>
        <taxon>Pseudomonadati</taxon>
        <taxon>Pseudomonadota</taxon>
        <taxon>Alphaproteobacteria</taxon>
        <taxon>Hyphomicrobiales</taxon>
        <taxon>Rhizobiaceae</taxon>
        <taxon>Rhizobium/Agrobacterium group</taxon>
        <taxon>Agrobacterium</taxon>
        <taxon>Agrobacterium tumefaciens complex</taxon>
    </lineage>
</organism>
<evidence type="ECO:0000256" key="1">
    <source>
        <dbReference type="SAM" id="MobiDB-lite"/>
    </source>
</evidence>
<sequence>MIVDRRILRRIGPARHLPSAGVITHHARLIVRIFIAAIGVIQRQLPVIGELPVYGDARQIGFAVGDVIGFIEAQAAADIDRPAGRRIEDRAAIERHAVVLMHIGNRNIGVLAAPFQRWCDQPVLLLTEITPVIAVFPLADQAIGKIRACNRAGHIKTTRCAVFARPIGGKARIGLRRERVFRLLRHDIHHAAGIENAVKRRGRTFQHFHPLDRIVEGMRQGRLQPVDEDGAVAIITETTADDGILRAAERICLGDAADISQRFVQRARLLVAQHLGRHHIDRLRNIEDRCFGTCRRARRHRLIAARAFFDLGIDGYGFEHGRPVGIFLRRRTLLRKSRQGDPGQKKRQQRPRAHPNDHRTVMHRVLSPAVPNRHRDDAPLFQLMNVVVNFISASARQNVGTEGCIRASWRVISAHDSRFLFKSPGKNRFFERYILDYYSHQ</sequence>
<accession>A0ABM9VKT6</accession>
<comment type="caution">
    <text evidence="2">The sequence shown here is derived from an EMBL/GenBank/DDBJ whole genome shotgun (WGS) entry which is preliminary data.</text>
</comment>
<feature type="region of interest" description="Disordered" evidence="1">
    <location>
        <begin position="337"/>
        <end position="357"/>
    </location>
</feature>
<name>A0ABM9VKT6_9HYPH</name>